<dbReference type="SUPFAM" id="SSF88713">
    <property type="entry name" value="Glycoside hydrolase/deacetylase"/>
    <property type="match status" value="1"/>
</dbReference>
<name>A0ABU9XK89_9BACI</name>
<dbReference type="Proteomes" id="UP001444625">
    <property type="component" value="Unassembled WGS sequence"/>
</dbReference>
<gene>
    <name evidence="1" type="primary">pxpA</name>
    <name evidence="2" type="ORF">ABC228_16085</name>
</gene>
<dbReference type="InterPro" id="IPR011330">
    <property type="entry name" value="Glyco_hydro/deAcase_b/a-brl"/>
</dbReference>
<dbReference type="CDD" id="cd10787">
    <property type="entry name" value="LamB_YcsF_like"/>
    <property type="match status" value="1"/>
</dbReference>
<reference evidence="2 3" key="1">
    <citation type="submission" date="2024-05" db="EMBL/GenBank/DDBJ databases">
        <authorList>
            <person name="Haq I."/>
            <person name="Ullah Z."/>
            <person name="Ahmad R."/>
            <person name="Li M."/>
            <person name="Tong Y."/>
        </authorList>
    </citation>
    <scope>NUCLEOTIDE SEQUENCE [LARGE SCALE GENOMIC DNA]</scope>
    <source>
        <strain evidence="2 3">16A2E</strain>
    </source>
</reference>
<dbReference type="EMBL" id="JBDIML010000006">
    <property type="protein sequence ID" value="MEN2768704.1"/>
    <property type="molecule type" value="Genomic_DNA"/>
</dbReference>
<dbReference type="Pfam" id="PF03746">
    <property type="entry name" value="LamB_YcsF"/>
    <property type="match status" value="1"/>
</dbReference>
<accession>A0ABU9XK89</accession>
<comment type="subunit">
    <text evidence="1">Forms a complex composed of PxpA, PxpB and PxpC.</text>
</comment>
<organism evidence="2 3">
    <name type="scientific">Ornithinibacillus xuwenensis</name>
    <dbReference type="NCBI Taxonomy" id="3144668"/>
    <lineage>
        <taxon>Bacteria</taxon>
        <taxon>Bacillati</taxon>
        <taxon>Bacillota</taxon>
        <taxon>Bacilli</taxon>
        <taxon>Bacillales</taxon>
        <taxon>Bacillaceae</taxon>
        <taxon>Ornithinibacillus</taxon>
    </lineage>
</organism>
<evidence type="ECO:0000313" key="3">
    <source>
        <dbReference type="Proteomes" id="UP001444625"/>
    </source>
</evidence>
<evidence type="ECO:0000256" key="1">
    <source>
        <dbReference type="HAMAP-Rule" id="MF_00691"/>
    </source>
</evidence>
<dbReference type="InterPro" id="IPR005501">
    <property type="entry name" value="LamB/YcsF/PxpA-like"/>
</dbReference>
<sequence>MTEKRIDLNCDMGESYGVYTFGGDQELMNHITSANIACGAHAGDPNVMHQTVALAKKNGVSIGAHPGFPDIVGFGRRKIEMSPEEIYRWTIFQIGSLQAFCKAHHVALHHVKPHGALYHVAARNKEAAKAIAQAVYDVDNSLILYGLAGSELLTEGRKHGLTVASEVFADRTYQKDGTLTPRTEQNALIHDPHKAIEQVKRMIVHGKVEAVDGSQLTIEADTICIHGDNPQAISFAERLQKELIKLGIDVMAIGERC</sequence>
<keyword evidence="1 2" id="KW-0378">Hydrolase</keyword>
<dbReference type="NCBIfam" id="NF003816">
    <property type="entry name" value="PRK05406.1-5"/>
    <property type="match status" value="1"/>
</dbReference>
<dbReference type="NCBIfam" id="NF003814">
    <property type="entry name" value="PRK05406.1-3"/>
    <property type="match status" value="1"/>
</dbReference>
<dbReference type="Gene3D" id="3.20.20.370">
    <property type="entry name" value="Glycoside hydrolase/deacetylase"/>
    <property type="match status" value="1"/>
</dbReference>
<keyword evidence="1" id="KW-0547">Nucleotide-binding</keyword>
<dbReference type="HAMAP" id="MF_00691">
    <property type="entry name" value="PxpA"/>
    <property type="match status" value="1"/>
</dbReference>
<protein>
    <recommendedName>
        <fullName evidence="1">5-oxoprolinase subunit A</fullName>
        <shortName evidence="1">5-OPase subunit A</shortName>
        <ecNumber evidence="1">3.5.2.9</ecNumber>
    </recommendedName>
    <alternativeName>
        <fullName evidence="1">5-oxoprolinase (ATP-hydrolyzing) subunit A</fullName>
    </alternativeName>
</protein>
<dbReference type="PANTHER" id="PTHR30292:SF0">
    <property type="entry name" value="5-OXOPROLINASE SUBUNIT A"/>
    <property type="match status" value="1"/>
</dbReference>
<evidence type="ECO:0000313" key="2">
    <source>
        <dbReference type="EMBL" id="MEN2768704.1"/>
    </source>
</evidence>
<dbReference type="GO" id="GO:0017168">
    <property type="term" value="F:5-oxoprolinase (ATP-hydrolyzing) activity"/>
    <property type="evidence" value="ECO:0007669"/>
    <property type="project" value="UniProtKB-EC"/>
</dbReference>
<dbReference type="EC" id="3.5.2.9" evidence="1"/>
<comment type="function">
    <text evidence="1">Catalyzes the cleavage of 5-oxoproline to form L-glutamate coupled to the hydrolysis of ATP to ADP and inorganic phosphate.</text>
</comment>
<dbReference type="RefSeq" id="WP_345826198.1">
    <property type="nucleotide sequence ID" value="NZ_JBDIML010000006.1"/>
</dbReference>
<comment type="catalytic activity">
    <reaction evidence="1">
        <text>5-oxo-L-proline + ATP + 2 H2O = L-glutamate + ADP + phosphate + H(+)</text>
        <dbReference type="Rhea" id="RHEA:10348"/>
        <dbReference type="ChEBI" id="CHEBI:15377"/>
        <dbReference type="ChEBI" id="CHEBI:15378"/>
        <dbReference type="ChEBI" id="CHEBI:29985"/>
        <dbReference type="ChEBI" id="CHEBI:30616"/>
        <dbReference type="ChEBI" id="CHEBI:43474"/>
        <dbReference type="ChEBI" id="CHEBI:58402"/>
        <dbReference type="ChEBI" id="CHEBI:456216"/>
        <dbReference type="EC" id="3.5.2.9"/>
    </reaction>
</comment>
<comment type="caution">
    <text evidence="2">The sequence shown here is derived from an EMBL/GenBank/DDBJ whole genome shotgun (WGS) entry which is preliminary data.</text>
</comment>
<proteinExistence type="inferred from homology"/>
<keyword evidence="1" id="KW-0067">ATP-binding</keyword>
<dbReference type="PANTHER" id="PTHR30292">
    <property type="entry name" value="UNCHARACTERIZED PROTEIN YBGL-RELATED"/>
    <property type="match status" value="1"/>
</dbReference>
<comment type="similarity">
    <text evidence="1">Belongs to the LamB/PxpA family.</text>
</comment>
<keyword evidence="3" id="KW-1185">Reference proteome</keyword>